<evidence type="ECO:0000256" key="7">
    <source>
        <dbReference type="ARBA" id="ARBA00022679"/>
    </source>
</evidence>
<dbReference type="UniPathway" id="UPA00159">
    <property type="reaction ID" value="UER00275"/>
</dbReference>
<gene>
    <name evidence="15" type="ORF">A3B18_03180</name>
</gene>
<evidence type="ECO:0000256" key="6">
    <source>
        <dbReference type="ARBA" id="ARBA00022490"/>
    </source>
</evidence>
<dbReference type="InterPro" id="IPR001048">
    <property type="entry name" value="Asp/Glu/Uridylate_kinase"/>
</dbReference>
<dbReference type="PANTHER" id="PTHR42833">
    <property type="entry name" value="URIDYLATE KINASE"/>
    <property type="match status" value="1"/>
</dbReference>
<evidence type="ECO:0000256" key="4">
    <source>
        <dbReference type="ARBA" id="ARBA00012899"/>
    </source>
</evidence>
<dbReference type="NCBIfam" id="TIGR02076">
    <property type="entry name" value="pyrH_arch"/>
    <property type="match status" value="1"/>
</dbReference>
<comment type="similarity">
    <text evidence="3">Belongs to the UMP kinase family.</text>
</comment>
<evidence type="ECO:0000256" key="11">
    <source>
        <dbReference type="ARBA" id="ARBA00022975"/>
    </source>
</evidence>
<keyword evidence="11" id="KW-0665">Pyrimidine biosynthesis</keyword>
<comment type="caution">
    <text evidence="15">The sequence shown here is derived from an EMBL/GenBank/DDBJ whole genome shotgun (WGS) entry which is preliminary data.</text>
</comment>
<evidence type="ECO:0000256" key="9">
    <source>
        <dbReference type="ARBA" id="ARBA00022777"/>
    </source>
</evidence>
<proteinExistence type="inferred from homology"/>
<protein>
    <recommendedName>
        <fullName evidence="5">Uridylate kinase</fullName>
        <ecNumber evidence="4">2.7.4.22</ecNumber>
    </recommendedName>
    <alternativeName>
        <fullName evidence="12">Uridine monophosphate kinase</fullName>
    </alternativeName>
</protein>
<dbReference type="Pfam" id="PF00696">
    <property type="entry name" value="AA_kinase"/>
    <property type="match status" value="1"/>
</dbReference>
<dbReference type="GO" id="GO:0033862">
    <property type="term" value="F:UMP kinase activity"/>
    <property type="evidence" value="ECO:0007669"/>
    <property type="project" value="UniProtKB-EC"/>
</dbReference>
<evidence type="ECO:0000313" key="15">
    <source>
        <dbReference type="EMBL" id="OGF82315.1"/>
    </source>
</evidence>
<feature type="domain" description="Aspartate/glutamate/uridylate kinase" evidence="14">
    <location>
        <begin position="8"/>
        <end position="209"/>
    </location>
</feature>
<dbReference type="EMBL" id="MFIE01000023">
    <property type="protein sequence ID" value="OGF82315.1"/>
    <property type="molecule type" value="Genomic_DNA"/>
</dbReference>
<evidence type="ECO:0000256" key="13">
    <source>
        <dbReference type="ARBA" id="ARBA00047767"/>
    </source>
</evidence>
<keyword evidence="9" id="KW-0418">Kinase</keyword>
<accession>A0A1F5X317</accession>
<evidence type="ECO:0000256" key="10">
    <source>
        <dbReference type="ARBA" id="ARBA00022840"/>
    </source>
</evidence>
<reference evidence="15 16" key="1">
    <citation type="journal article" date="2016" name="Nat. Commun.">
        <title>Thousands of microbial genomes shed light on interconnected biogeochemical processes in an aquifer system.</title>
        <authorList>
            <person name="Anantharaman K."/>
            <person name="Brown C.T."/>
            <person name="Hug L.A."/>
            <person name="Sharon I."/>
            <person name="Castelle C.J."/>
            <person name="Probst A.J."/>
            <person name="Thomas B.C."/>
            <person name="Singh A."/>
            <person name="Wilkins M.J."/>
            <person name="Karaoz U."/>
            <person name="Brodie E.L."/>
            <person name="Williams K.H."/>
            <person name="Hubbard S.S."/>
            <person name="Banfield J.F."/>
        </authorList>
    </citation>
    <scope>NUCLEOTIDE SEQUENCE [LARGE SCALE GENOMIC DNA]</scope>
</reference>
<evidence type="ECO:0000256" key="5">
    <source>
        <dbReference type="ARBA" id="ARBA00016403"/>
    </source>
</evidence>
<dbReference type="SUPFAM" id="SSF53633">
    <property type="entry name" value="Carbamate kinase-like"/>
    <property type="match status" value="1"/>
</dbReference>
<evidence type="ECO:0000256" key="2">
    <source>
        <dbReference type="ARBA" id="ARBA00004791"/>
    </source>
</evidence>
<keyword evidence="7" id="KW-0808">Transferase</keyword>
<dbReference type="InterPro" id="IPR036393">
    <property type="entry name" value="AceGlu_kinase-like_sf"/>
</dbReference>
<keyword evidence="8" id="KW-0547">Nucleotide-binding</keyword>
<evidence type="ECO:0000256" key="8">
    <source>
        <dbReference type="ARBA" id="ARBA00022741"/>
    </source>
</evidence>
<name>A0A1F5X317_9BACT</name>
<sequence>MNSPRFGKTIVMALGGSIMYPDKIDVGFLKNFKKFVTERLAKGNRFLIVVGGGRVARIYQEAAHKFAKVTSEDKDWIGIHATRTNAHLLRVLFRDVADPVVIDERYKMKALKHKVTIASGWRPGWSTDYVAVALAADFKAGTVIIAGKPDHVYDKDPAKYKNAKVLENLSWTKYRKLIPRKWEPGAHSPVDPVASALAQKEKITAVILNGRDLKNLSMLLDGKKFNGTSISN</sequence>
<dbReference type="AlphaFoldDB" id="A0A1F5X317"/>
<dbReference type="InterPro" id="IPR011817">
    <property type="entry name" value="Uridylate_kinase"/>
</dbReference>
<dbReference type="PIRSF" id="PIRSF005650">
    <property type="entry name" value="Uridylate_kin"/>
    <property type="match status" value="1"/>
</dbReference>
<evidence type="ECO:0000256" key="3">
    <source>
        <dbReference type="ARBA" id="ARBA00007614"/>
    </source>
</evidence>
<evidence type="ECO:0000256" key="1">
    <source>
        <dbReference type="ARBA" id="ARBA00004496"/>
    </source>
</evidence>
<dbReference type="GO" id="GO:0005524">
    <property type="term" value="F:ATP binding"/>
    <property type="evidence" value="ECO:0007669"/>
    <property type="project" value="UniProtKB-KW"/>
</dbReference>
<evidence type="ECO:0000256" key="12">
    <source>
        <dbReference type="ARBA" id="ARBA00032092"/>
    </source>
</evidence>
<dbReference type="PANTHER" id="PTHR42833:SF4">
    <property type="entry name" value="URIDYLATE KINASE PUMPKIN, CHLOROPLASTIC"/>
    <property type="match status" value="1"/>
</dbReference>
<dbReference type="Proteomes" id="UP000178684">
    <property type="component" value="Unassembled WGS sequence"/>
</dbReference>
<dbReference type="GO" id="GO:0006225">
    <property type="term" value="P:UDP biosynthetic process"/>
    <property type="evidence" value="ECO:0007669"/>
    <property type="project" value="TreeGrafter"/>
</dbReference>
<dbReference type="GO" id="GO:0044210">
    <property type="term" value="P:'de novo' CTP biosynthetic process"/>
    <property type="evidence" value="ECO:0007669"/>
    <property type="project" value="UniProtKB-UniPathway"/>
</dbReference>
<evidence type="ECO:0000259" key="14">
    <source>
        <dbReference type="Pfam" id="PF00696"/>
    </source>
</evidence>
<dbReference type="InterPro" id="IPR011818">
    <property type="entry name" value="Uridylate_kinase_arch/spir"/>
</dbReference>
<keyword evidence="10" id="KW-0067">ATP-binding</keyword>
<evidence type="ECO:0000313" key="16">
    <source>
        <dbReference type="Proteomes" id="UP000178684"/>
    </source>
</evidence>
<comment type="subcellular location">
    <subcellularLocation>
        <location evidence="1">Cytoplasm</location>
    </subcellularLocation>
</comment>
<comment type="pathway">
    <text evidence="2">Pyrimidine metabolism; CTP biosynthesis via de novo pathway; UDP from UMP (UMPK route): step 1/1.</text>
</comment>
<comment type="catalytic activity">
    <reaction evidence="13">
        <text>UMP + ATP = UDP + ADP</text>
        <dbReference type="Rhea" id="RHEA:24400"/>
        <dbReference type="ChEBI" id="CHEBI:30616"/>
        <dbReference type="ChEBI" id="CHEBI:57865"/>
        <dbReference type="ChEBI" id="CHEBI:58223"/>
        <dbReference type="ChEBI" id="CHEBI:456216"/>
        <dbReference type="EC" id="2.7.4.22"/>
    </reaction>
</comment>
<dbReference type="EC" id="2.7.4.22" evidence="4"/>
<dbReference type="GO" id="GO:0005737">
    <property type="term" value="C:cytoplasm"/>
    <property type="evidence" value="ECO:0007669"/>
    <property type="project" value="UniProtKB-SubCell"/>
</dbReference>
<dbReference type="Gene3D" id="3.40.1160.10">
    <property type="entry name" value="Acetylglutamate kinase-like"/>
    <property type="match status" value="1"/>
</dbReference>
<keyword evidence="6" id="KW-0963">Cytoplasm</keyword>
<organism evidence="15 16">
    <name type="scientific">Candidatus Giovannonibacteria bacterium RIFCSPLOWO2_01_FULL_46_13</name>
    <dbReference type="NCBI Taxonomy" id="1798352"/>
    <lineage>
        <taxon>Bacteria</taxon>
        <taxon>Candidatus Giovannoniibacteriota</taxon>
    </lineage>
</organism>